<keyword evidence="2" id="KW-0732">Signal</keyword>
<sequence>MYLQGWKKFLLTVLVSSSSASIYCIAVNAALVQQSDRLKCRYELGQKEIIFVNSENNYQICQSNQIKVDISQVSQDPVFNMVSTQQMPLNIAKAKLLTGQAIDESNFTSIDNPRISQVNNEPPQLEGQPSDLSPPDQKPIEQLLEPPINYNQRLERLRRRLQKTTQPDSQAQSRPELGLRIRARVLPPPIEQPPLPPVEQPVPEFKPIGSLQAYVGYFQSDNIFSSDISPTNDGLFFYGLRLASAYFPIGAKTYINASIDGNLIRYVDQSKFNYNQLLFNVGIYQQLSKRMYGEIGWTNQQLFYARNSEFFQAGDRFLNENSLYLSLGRRDTLTDKLMFDSFYEFNWKLSDPENRSRIVNSLWLSLSYYLQKPLQVGLNYQLYLSDFSARDRQDQYHRLYGSIIYRLSNSTSLNFQTGYSFGDSTARNIDFESWFLNISYNLKIGEF</sequence>
<feature type="signal peptide" evidence="2">
    <location>
        <begin position="1"/>
        <end position="22"/>
    </location>
</feature>
<feature type="region of interest" description="Disordered" evidence="1">
    <location>
        <begin position="108"/>
        <end position="140"/>
    </location>
</feature>
<evidence type="ECO:0000313" key="4">
    <source>
        <dbReference type="Proteomes" id="UP000661112"/>
    </source>
</evidence>
<comment type="caution">
    <text evidence="3">The sequence shown here is derived from an EMBL/GenBank/DDBJ whole genome shotgun (WGS) entry which is preliminary data.</text>
</comment>
<gene>
    <name evidence="3" type="ORF">H6G83_10795</name>
</gene>
<reference evidence="3 4" key="1">
    <citation type="journal article" date="2020" name="ISME J.">
        <title>Comparative genomics reveals insights into cyanobacterial evolution and habitat adaptation.</title>
        <authorList>
            <person name="Chen M.Y."/>
            <person name="Teng W.K."/>
            <person name="Zhao L."/>
            <person name="Hu C.X."/>
            <person name="Zhou Y.K."/>
            <person name="Han B.P."/>
            <person name="Song L.R."/>
            <person name="Shu W.S."/>
        </authorList>
    </citation>
    <scope>NUCLEOTIDE SEQUENCE [LARGE SCALE GENOMIC DNA]</scope>
    <source>
        <strain evidence="3 4">FACHB-119</strain>
    </source>
</reference>
<dbReference type="Proteomes" id="UP000661112">
    <property type="component" value="Unassembled WGS sequence"/>
</dbReference>
<evidence type="ECO:0000256" key="2">
    <source>
        <dbReference type="SAM" id="SignalP"/>
    </source>
</evidence>
<feature type="chain" id="PRO_5046503924" evidence="2">
    <location>
        <begin position="23"/>
        <end position="447"/>
    </location>
</feature>
<organism evidence="3 4">
    <name type="scientific">Anabaena azotica FACHB-119</name>
    <dbReference type="NCBI Taxonomy" id="947527"/>
    <lineage>
        <taxon>Bacteria</taxon>
        <taxon>Bacillati</taxon>
        <taxon>Cyanobacteriota</taxon>
        <taxon>Cyanophyceae</taxon>
        <taxon>Nostocales</taxon>
        <taxon>Nostocaceae</taxon>
        <taxon>Anabaena</taxon>
        <taxon>Anabaena azotica</taxon>
    </lineage>
</organism>
<proteinExistence type="predicted"/>
<keyword evidence="4" id="KW-1185">Reference proteome</keyword>
<feature type="compositionally biased region" description="Polar residues" evidence="1">
    <location>
        <begin position="108"/>
        <end position="122"/>
    </location>
</feature>
<evidence type="ECO:0000313" key="3">
    <source>
        <dbReference type="EMBL" id="MBD2501084.1"/>
    </source>
</evidence>
<protein>
    <submittedName>
        <fullName evidence="3">Uncharacterized protein</fullName>
    </submittedName>
</protein>
<name>A0ABR8D1M1_9NOST</name>
<dbReference type="EMBL" id="JACJSG010000012">
    <property type="protein sequence ID" value="MBD2501084.1"/>
    <property type="molecule type" value="Genomic_DNA"/>
</dbReference>
<evidence type="ECO:0000256" key="1">
    <source>
        <dbReference type="SAM" id="MobiDB-lite"/>
    </source>
</evidence>
<accession>A0ABR8D1M1</accession>